<evidence type="ECO:0000313" key="3">
    <source>
        <dbReference type="EMBL" id="SDB26001.1"/>
    </source>
</evidence>
<keyword evidence="1" id="KW-0472">Membrane</keyword>
<dbReference type="PANTHER" id="PTHR22911:SF137">
    <property type="entry name" value="SOLUTE CARRIER FAMILY 35 MEMBER G2-RELATED"/>
    <property type="match status" value="1"/>
</dbReference>
<feature type="transmembrane region" description="Helical" evidence="1">
    <location>
        <begin position="252"/>
        <end position="271"/>
    </location>
</feature>
<dbReference type="GO" id="GO:0016020">
    <property type="term" value="C:membrane"/>
    <property type="evidence" value="ECO:0007669"/>
    <property type="project" value="InterPro"/>
</dbReference>
<dbReference type="OrthoDB" id="7841315at2"/>
<dbReference type="InterPro" id="IPR000620">
    <property type="entry name" value="EamA_dom"/>
</dbReference>
<evidence type="ECO:0000259" key="2">
    <source>
        <dbReference type="Pfam" id="PF00892"/>
    </source>
</evidence>
<feature type="transmembrane region" description="Helical" evidence="1">
    <location>
        <begin position="155"/>
        <end position="175"/>
    </location>
</feature>
<feature type="domain" description="EamA" evidence="2">
    <location>
        <begin position="158"/>
        <end position="295"/>
    </location>
</feature>
<dbReference type="Pfam" id="PF00892">
    <property type="entry name" value="EamA"/>
    <property type="match status" value="2"/>
</dbReference>
<feature type="transmembrane region" description="Helical" evidence="1">
    <location>
        <begin position="222"/>
        <end position="246"/>
    </location>
</feature>
<dbReference type="EMBL" id="FMXO01000006">
    <property type="protein sequence ID" value="SDB26001.1"/>
    <property type="molecule type" value="Genomic_DNA"/>
</dbReference>
<reference evidence="3 4" key="1">
    <citation type="submission" date="2016-10" db="EMBL/GenBank/DDBJ databases">
        <authorList>
            <person name="de Groot N.N."/>
        </authorList>
    </citation>
    <scope>NUCLEOTIDE SEQUENCE [LARGE SCALE GENOMIC DNA]</scope>
    <source>
        <strain evidence="3 4">ASO4-2</strain>
    </source>
</reference>
<dbReference type="RefSeq" id="WP_092118724.1">
    <property type="nucleotide sequence ID" value="NZ_FMXO01000006.1"/>
</dbReference>
<name>A0A1G6BZE8_9BACT</name>
<evidence type="ECO:0000256" key="1">
    <source>
        <dbReference type="SAM" id="Phobius"/>
    </source>
</evidence>
<dbReference type="AlphaFoldDB" id="A0A1G6BZE8"/>
<keyword evidence="1" id="KW-1133">Transmembrane helix</keyword>
<feature type="transmembrane region" description="Helical" evidence="1">
    <location>
        <begin position="37"/>
        <end position="59"/>
    </location>
</feature>
<keyword evidence="4" id="KW-1185">Reference proteome</keyword>
<feature type="transmembrane region" description="Helical" evidence="1">
    <location>
        <begin position="65"/>
        <end position="86"/>
    </location>
</feature>
<dbReference type="Proteomes" id="UP000198771">
    <property type="component" value="Unassembled WGS sequence"/>
</dbReference>
<evidence type="ECO:0000313" key="4">
    <source>
        <dbReference type="Proteomes" id="UP000198771"/>
    </source>
</evidence>
<accession>A0A1G6BZE8</accession>
<dbReference type="STRING" id="617002.SAMN05660653_01238"/>
<feature type="domain" description="EamA" evidence="2">
    <location>
        <begin position="4"/>
        <end position="136"/>
    </location>
</feature>
<dbReference type="SUPFAM" id="SSF103481">
    <property type="entry name" value="Multidrug resistance efflux transporter EmrE"/>
    <property type="match status" value="2"/>
</dbReference>
<feature type="transmembrane region" description="Helical" evidence="1">
    <location>
        <begin position="95"/>
        <end position="113"/>
    </location>
</feature>
<protein>
    <submittedName>
        <fullName evidence="3">Uncharacterized membrane protein</fullName>
    </submittedName>
</protein>
<feature type="transmembrane region" description="Helical" evidence="1">
    <location>
        <begin position="6"/>
        <end position="25"/>
    </location>
</feature>
<feature type="transmembrane region" description="Helical" evidence="1">
    <location>
        <begin position="278"/>
        <end position="295"/>
    </location>
</feature>
<feature type="transmembrane region" description="Helical" evidence="1">
    <location>
        <begin position="119"/>
        <end position="143"/>
    </location>
</feature>
<proteinExistence type="predicted"/>
<keyword evidence="1" id="KW-0812">Transmembrane</keyword>
<dbReference type="InterPro" id="IPR037185">
    <property type="entry name" value="EmrE-like"/>
</dbReference>
<gene>
    <name evidence="3" type="ORF">SAMN05660653_01238</name>
</gene>
<organism evidence="3 4">
    <name type="scientific">Desulfonatronum thiosulfatophilum</name>
    <dbReference type="NCBI Taxonomy" id="617002"/>
    <lineage>
        <taxon>Bacteria</taxon>
        <taxon>Pseudomonadati</taxon>
        <taxon>Thermodesulfobacteriota</taxon>
        <taxon>Desulfovibrionia</taxon>
        <taxon>Desulfovibrionales</taxon>
        <taxon>Desulfonatronaceae</taxon>
        <taxon>Desulfonatronum</taxon>
    </lineage>
</organism>
<sequence length="297" mass="30499">MIPAEILALCAALCWSFGGLIALVPARELGALPFNRLRMSMVFVMLALAALVTGGWWSLTVEHSSVLVISAMVGIFMGDTALFAALRRLGPRRSGILFATNAPMTALLGIIILGERMSLLTLTGCALVMTGVVMAIYHGTGAVHRHAFEEVRGRLIVGVLIGLGAALCQAVSTIIAKPVLASGVDPVAASALRVGTAALALTATTLLPQAMFHAPTRLTPRVAGLTALSGLVGMALGMTFLLAALARGTAGVVSTLSATSPILILPILWVATKQRPSGLAWMGAVLAVIGAACIFNG</sequence>
<dbReference type="PANTHER" id="PTHR22911">
    <property type="entry name" value="ACYL-MALONYL CONDENSING ENZYME-RELATED"/>
    <property type="match status" value="1"/>
</dbReference>
<feature type="transmembrane region" description="Helical" evidence="1">
    <location>
        <begin position="187"/>
        <end position="210"/>
    </location>
</feature>